<organism evidence="2 3">
    <name type="scientific">Paracoccus lutimaris</name>
    <dbReference type="NCBI Taxonomy" id="1490030"/>
    <lineage>
        <taxon>Bacteria</taxon>
        <taxon>Pseudomonadati</taxon>
        <taxon>Pseudomonadota</taxon>
        <taxon>Alphaproteobacteria</taxon>
        <taxon>Rhodobacterales</taxon>
        <taxon>Paracoccaceae</taxon>
        <taxon>Paracoccus</taxon>
    </lineage>
</organism>
<name>A0A368Z8C6_9RHOB</name>
<keyword evidence="3" id="KW-1185">Reference proteome</keyword>
<keyword evidence="1" id="KW-0732">Signal</keyword>
<evidence type="ECO:0000313" key="3">
    <source>
        <dbReference type="Proteomes" id="UP000253345"/>
    </source>
</evidence>
<proteinExistence type="predicted"/>
<evidence type="ECO:0008006" key="4">
    <source>
        <dbReference type="Google" id="ProtNLM"/>
    </source>
</evidence>
<evidence type="ECO:0000313" key="2">
    <source>
        <dbReference type="EMBL" id="RCW86704.1"/>
    </source>
</evidence>
<dbReference type="RefSeq" id="WP_114348419.1">
    <property type="nucleotide sequence ID" value="NZ_QPJL01000004.1"/>
</dbReference>
<dbReference type="OrthoDB" id="7779104at2"/>
<feature type="chain" id="PRO_5016670150" description="Nickel/cobalt transporter regulator" evidence="1">
    <location>
        <begin position="25"/>
        <end position="107"/>
    </location>
</feature>
<dbReference type="EMBL" id="QPJL01000004">
    <property type="protein sequence ID" value="RCW86704.1"/>
    <property type="molecule type" value="Genomic_DNA"/>
</dbReference>
<evidence type="ECO:0000256" key="1">
    <source>
        <dbReference type="SAM" id="SignalP"/>
    </source>
</evidence>
<accession>A0A368Z8C6</accession>
<dbReference type="Proteomes" id="UP000253345">
    <property type="component" value="Unassembled WGS sequence"/>
</dbReference>
<gene>
    <name evidence="2" type="ORF">DFP89_10491</name>
</gene>
<protein>
    <recommendedName>
        <fullName evidence="4">Nickel/cobalt transporter regulator</fullName>
    </recommendedName>
</protein>
<reference evidence="2 3" key="1">
    <citation type="submission" date="2018-07" db="EMBL/GenBank/DDBJ databases">
        <title>Genomic Encyclopedia of Type Strains, Phase III (KMG-III): the genomes of soil and plant-associated and newly described type strains.</title>
        <authorList>
            <person name="Whitman W."/>
        </authorList>
    </citation>
    <scope>NUCLEOTIDE SEQUENCE [LARGE SCALE GENOMIC DNA]</scope>
    <source>
        <strain evidence="2 3">CECT 8525</strain>
    </source>
</reference>
<feature type="signal peptide" evidence="1">
    <location>
        <begin position="1"/>
        <end position="24"/>
    </location>
</feature>
<sequence>MFQKRLSLVLALWIAAALASVAIAQQDPNTSADASARAKQAAPGEGVSVGAAVAPGKLHRVSRPGLYGMSEPPVGSAYGIVDNRLIRFDPESGKVLSIIRQVDEVLD</sequence>
<dbReference type="AlphaFoldDB" id="A0A368Z8C6"/>
<comment type="caution">
    <text evidence="2">The sequence shown here is derived from an EMBL/GenBank/DDBJ whole genome shotgun (WGS) entry which is preliminary data.</text>
</comment>